<dbReference type="GeneID" id="112682210"/>
<evidence type="ECO:0000256" key="1">
    <source>
        <dbReference type="SAM" id="MobiDB-lite"/>
    </source>
</evidence>
<name>A0A8B8FD30_9HEMI</name>
<organism evidence="2 3">
    <name type="scientific">Sipha flava</name>
    <name type="common">yellow sugarcane aphid</name>
    <dbReference type="NCBI Taxonomy" id="143950"/>
    <lineage>
        <taxon>Eukaryota</taxon>
        <taxon>Metazoa</taxon>
        <taxon>Ecdysozoa</taxon>
        <taxon>Arthropoda</taxon>
        <taxon>Hexapoda</taxon>
        <taxon>Insecta</taxon>
        <taxon>Pterygota</taxon>
        <taxon>Neoptera</taxon>
        <taxon>Paraneoptera</taxon>
        <taxon>Hemiptera</taxon>
        <taxon>Sternorrhyncha</taxon>
        <taxon>Aphidomorpha</taxon>
        <taxon>Aphidoidea</taxon>
        <taxon>Aphididae</taxon>
        <taxon>Sipha</taxon>
    </lineage>
</organism>
<evidence type="ECO:0000313" key="2">
    <source>
        <dbReference type="Proteomes" id="UP000694846"/>
    </source>
</evidence>
<feature type="region of interest" description="Disordered" evidence="1">
    <location>
        <begin position="1"/>
        <end position="49"/>
    </location>
</feature>
<gene>
    <name evidence="3" type="primary">LOC112682210</name>
</gene>
<accession>A0A8B8FD30</accession>
<dbReference type="AlphaFoldDB" id="A0A8B8FD30"/>
<proteinExistence type="predicted"/>
<dbReference type="OrthoDB" id="118105at2759"/>
<reference evidence="3" key="1">
    <citation type="submission" date="2025-08" db="UniProtKB">
        <authorList>
            <consortium name="RefSeq"/>
        </authorList>
    </citation>
    <scope>IDENTIFICATION</scope>
    <source>
        <tissue evidence="3">Whole body</tissue>
    </source>
</reference>
<keyword evidence="2" id="KW-1185">Reference proteome</keyword>
<sequence length="159" mass="18604">MNSQEICDLIDSKCEEYPDDSDDDPTWKSPHNVNLSDESDSESEGIKTNRCIFPETSQLNEVFHISDSEDEITNIYNPPERPKNHTNPESEADRQWRVDDKVTNTFIFHLKNELTSINPDLFDCMIDGSPLYFYKLLVDDEMIEKIVIETNRYAYQQIM</sequence>
<feature type="region of interest" description="Disordered" evidence="1">
    <location>
        <begin position="75"/>
        <end position="94"/>
    </location>
</feature>
<feature type="compositionally biased region" description="Basic and acidic residues" evidence="1">
    <location>
        <begin position="80"/>
        <end position="94"/>
    </location>
</feature>
<evidence type="ECO:0000313" key="3">
    <source>
        <dbReference type="RefSeq" id="XP_025408511.1"/>
    </source>
</evidence>
<dbReference type="RefSeq" id="XP_025408511.1">
    <property type="nucleotide sequence ID" value="XM_025552726.1"/>
</dbReference>
<protein>
    <submittedName>
        <fullName evidence="3">Uncharacterized protein LOC112682210</fullName>
    </submittedName>
</protein>
<dbReference type="Proteomes" id="UP000694846">
    <property type="component" value="Unplaced"/>
</dbReference>